<dbReference type="GO" id="GO:0005737">
    <property type="term" value="C:cytoplasm"/>
    <property type="evidence" value="ECO:0007669"/>
    <property type="project" value="UniProtKB-SubCell"/>
</dbReference>
<dbReference type="SUPFAM" id="SSF55315">
    <property type="entry name" value="L30e-like"/>
    <property type="match status" value="1"/>
</dbReference>
<comment type="subunit">
    <text evidence="4 9">Heterodimer of two subunits, one of which binds GTP.</text>
</comment>
<evidence type="ECO:0000256" key="6">
    <source>
        <dbReference type="ARBA" id="ARBA00022490"/>
    </source>
</evidence>
<dbReference type="InterPro" id="IPR024049">
    <property type="entry name" value="eRF1_1_sf"/>
</dbReference>
<dbReference type="SMART" id="SM01194">
    <property type="entry name" value="eRF1_1"/>
    <property type="match status" value="1"/>
</dbReference>
<dbReference type="Gene3D" id="3.30.420.60">
    <property type="entry name" value="eRF1 domain 2"/>
    <property type="match status" value="1"/>
</dbReference>
<proteinExistence type="inferred from homology"/>
<dbReference type="Gene3D" id="3.30.960.10">
    <property type="entry name" value="eRF1 domain 1"/>
    <property type="match status" value="1"/>
</dbReference>
<reference evidence="11 12" key="1">
    <citation type="submission" date="2024-02" db="EMBL/GenBank/DDBJ databases">
        <title>STSV induces naive adaptation in Sulfolobus.</title>
        <authorList>
            <person name="Xiang X."/>
            <person name="Song M."/>
        </authorList>
    </citation>
    <scope>NUCLEOTIDE SEQUENCE [LARGE SCALE GENOMIC DNA]</scope>
    <source>
        <strain evidence="11 12">RT2</strain>
    </source>
</reference>
<protein>
    <recommendedName>
        <fullName evidence="5 9">Peptide chain release factor subunit 1</fullName>
    </recommendedName>
    <alternativeName>
        <fullName evidence="8 9">Translation termination factor aRF1</fullName>
    </alternativeName>
</protein>
<dbReference type="InterPro" id="IPR005141">
    <property type="entry name" value="eRF1_2"/>
</dbReference>
<dbReference type="Pfam" id="PF03465">
    <property type="entry name" value="eRF1_3"/>
    <property type="match status" value="1"/>
</dbReference>
<dbReference type="GeneID" id="89336064"/>
<dbReference type="SUPFAM" id="SSF55481">
    <property type="entry name" value="N-terminal domain of eukaryotic peptide chain release factor subunit 1, ERF1"/>
    <property type="match status" value="1"/>
</dbReference>
<sequence>MNKQELKTLLKELKKWKAPATVLLSLYIPPGRPVPDVVNLLRQEYSIAQNIKLKRTREAVLSAIGAAIDRLNKIPKVDGNGLVMFCGENFDTEDFKCFMFSPPDKVPLFFYRTDKEFHTEFLEDMIEDTAVYGLIIVERDEATIGLLKGTRIEVLEEIEGFVPGKHMMGGQSQRRIDRIIDEMYHNFLKEVGEKVNTYFLPFIENGKMKGILLGGPGYAKEDFYKEDFVDYRVKKLILQPLFDVSDQGEVGLREMVMKAEDLLKNQQYVEVQKLLEELKYHLAKDDGLIIYGIEQIKKAMEMGAVEALIIHEDASNSKELEKLAQDAENYGVKVFVIGDELPEGEWVKKTFNGVVGKLRYRIY</sequence>
<comment type="function">
    <text evidence="1 9">Directs the termination of nascent peptide synthesis (translation) in response to the termination codons UAA, UAG and UGA.</text>
</comment>
<keyword evidence="6 9" id="KW-0963">Cytoplasm</keyword>
<comment type="subcellular location">
    <subcellularLocation>
        <location evidence="2 9">Cytoplasm</location>
    </subcellularLocation>
</comment>
<dbReference type="AlphaFoldDB" id="A0AAX4L5C0"/>
<dbReference type="RefSeq" id="WP_338604606.1">
    <property type="nucleotide sequence ID" value="NZ_CP146016.1"/>
</dbReference>
<gene>
    <name evidence="9 11" type="primary">prf1</name>
    <name evidence="11" type="ORF">V6M85_04810</name>
</gene>
<evidence type="ECO:0000256" key="7">
    <source>
        <dbReference type="ARBA" id="ARBA00022917"/>
    </source>
</evidence>
<dbReference type="InterPro" id="IPR020918">
    <property type="entry name" value="Peptide_chain-rel_aRF1"/>
</dbReference>
<evidence type="ECO:0000256" key="9">
    <source>
        <dbReference type="HAMAP-Rule" id="MF_00424"/>
    </source>
</evidence>
<dbReference type="SUPFAM" id="SSF53137">
    <property type="entry name" value="Translational machinery components"/>
    <property type="match status" value="1"/>
</dbReference>
<dbReference type="HAMAP" id="MF_00424">
    <property type="entry name" value="Rel_fact_arch_1"/>
    <property type="match status" value="1"/>
</dbReference>
<dbReference type="NCBIfam" id="TIGR03676">
    <property type="entry name" value="aRF1_eRF1"/>
    <property type="match status" value="1"/>
</dbReference>
<dbReference type="Pfam" id="PF03464">
    <property type="entry name" value="eRF1_2"/>
    <property type="match status" value="1"/>
</dbReference>
<dbReference type="InterPro" id="IPR005140">
    <property type="entry name" value="eRF1_Pelota-like_N"/>
</dbReference>
<organism evidence="11 12">
    <name type="scientific">Sulfolobus tengchongensis</name>
    <dbReference type="NCBI Taxonomy" id="207809"/>
    <lineage>
        <taxon>Archaea</taxon>
        <taxon>Thermoproteota</taxon>
        <taxon>Thermoprotei</taxon>
        <taxon>Sulfolobales</taxon>
        <taxon>Sulfolobaceae</taxon>
        <taxon>Sulfolobus</taxon>
    </lineage>
</organism>
<dbReference type="Proteomes" id="UP001432202">
    <property type="component" value="Chromosome"/>
</dbReference>
<dbReference type="InterPro" id="IPR004403">
    <property type="entry name" value="Peptide_chain-rel_eRF1/aRF1"/>
</dbReference>
<dbReference type="PANTHER" id="PTHR10113">
    <property type="entry name" value="PEPTIDE CHAIN RELEASE FACTOR SUBUNIT 1"/>
    <property type="match status" value="1"/>
</dbReference>
<dbReference type="InterPro" id="IPR005142">
    <property type="entry name" value="eRF1_3"/>
</dbReference>
<evidence type="ECO:0000256" key="2">
    <source>
        <dbReference type="ARBA" id="ARBA00004496"/>
    </source>
</evidence>
<accession>A0AAX4L5C0</accession>
<comment type="similarity">
    <text evidence="3 9">Belongs to the eukaryotic release factor 1 family.</text>
</comment>
<dbReference type="FunFam" id="3.30.420.60:FF:000003">
    <property type="entry name" value="Peptide chain release factor subunit 1"/>
    <property type="match status" value="1"/>
</dbReference>
<keyword evidence="12" id="KW-1185">Reference proteome</keyword>
<keyword evidence="7 9" id="KW-0648">Protein biosynthesis</keyword>
<evidence type="ECO:0000256" key="3">
    <source>
        <dbReference type="ARBA" id="ARBA00005326"/>
    </source>
</evidence>
<evidence type="ECO:0000256" key="5">
    <source>
        <dbReference type="ARBA" id="ARBA00019723"/>
    </source>
</evidence>
<dbReference type="Pfam" id="PF03463">
    <property type="entry name" value="eRF1_1"/>
    <property type="match status" value="1"/>
</dbReference>
<feature type="domain" description="eRF1/Pelota-like N-terminal" evidence="10">
    <location>
        <begin position="2"/>
        <end position="127"/>
    </location>
</feature>
<dbReference type="InterPro" id="IPR029064">
    <property type="entry name" value="Ribosomal_eL30-like_sf"/>
</dbReference>
<evidence type="ECO:0000259" key="10">
    <source>
        <dbReference type="SMART" id="SM01194"/>
    </source>
</evidence>
<name>A0AAX4L5C0_9CREN</name>
<evidence type="ECO:0000313" key="11">
    <source>
        <dbReference type="EMBL" id="WWQ61767.1"/>
    </source>
</evidence>
<dbReference type="EMBL" id="CP146016">
    <property type="protein sequence ID" value="WWQ61767.1"/>
    <property type="molecule type" value="Genomic_DNA"/>
</dbReference>
<evidence type="ECO:0000256" key="8">
    <source>
        <dbReference type="ARBA" id="ARBA00031168"/>
    </source>
</evidence>
<evidence type="ECO:0000256" key="1">
    <source>
        <dbReference type="ARBA" id="ARBA00002832"/>
    </source>
</evidence>
<dbReference type="InterPro" id="IPR042226">
    <property type="entry name" value="eFR1_2_sf"/>
</dbReference>
<evidence type="ECO:0000313" key="12">
    <source>
        <dbReference type="Proteomes" id="UP001432202"/>
    </source>
</evidence>
<evidence type="ECO:0000256" key="4">
    <source>
        <dbReference type="ARBA" id="ARBA00011520"/>
    </source>
</evidence>
<dbReference type="Gene3D" id="3.30.1330.30">
    <property type="match status" value="1"/>
</dbReference>
<dbReference type="GO" id="GO:0016149">
    <property type="term" value="F:translation release factor activity, codon specific"/>
    <property type="evidence" value="ECO:0007669"/>
    <property type="project" value="UniProtKB-UniRule"/>
</dbReference>